<keyword evidence="2" id="KW-1185">Reference proteome</keyword>
<dbReference type="Proteomes" id="UP001432027">
    <property type="component" value="Unassembled WGS sequence"/>
</dbReference>
<dbReference type="AlphaFoldDB" id="A0AAV5SAB5"/>
<dbReference type="GO" id="GO:0070129">
    <property type="term" value="P:regulation of mitochondrial translation"/>
    <property type="evidence" value="ECO:0007669"/>
    <property type="project" value="TreeGrafter"/>
</dbReference>
<sequence>SQRMRRACKVAVQLRLSSACSSVAGPSRSIDEKLIQRGEFYRVEKTGKASSSSRSLFQLVLSRMHDHIHRIHRVSPDAVMVELVLKLENGDAPLISLLEKSPEQWIPMSIMCCGRALSTIQADSRRVIARRLWSQIEKRGLPISIGTINAHLRVNVDNDEKFDPFETLKEIEEKRGLVPDQETFHILLEQLSLFGELEKCNTILYEMARRGQSPSDAISHSHLVYANAVRGYNQTVDSMIQQSLVKFGSEGEALSLGAACVAAAAGGKIDRLRDMTDESLEVSYSSLRLSTKNVFDIIWALAEKTGDNEKNNDAVIEEILNRSQHPNGFFHFLYREIDRHISSSHFHTTILLLKSAMRVKDESLRQSRIAFVERTVGTMCRSMVKSRMENGLMMEMANRMESTLSIKRYTVIIESIKLLL</sequence>
<dbReference type="InterPro" id="IPR011990">
    <property type="entry name" value="TPR-like_helical_dom_sf"/>
</dbReference>
<dbReference type="PANTHER" id="PTHR46669">
    <property type="entry name" value="LEUCINE-RICH PPR MOTIF-CONTAINING PROTEIN, MITOCHONDRIAL"/>
    <property type="match status" value="1"/>
</dbReference>
<organism evidence="1 2">
    <name type="scientific">Pristionchus entomophagus</name>
    <dbReference type="NCBI Taxonomy" id="358040"/>
    <lineage>
        <taxon>Eukaryota</taxon>
        <taxon>Metazoa</taxon>
        <taxon>Ecdysozoa</taxon>
        <taxon>Nematoda</taxon>
        <taxon>Chromadorea</taxon>
        <taxon>Rhabditida</taxon>
        <taxon>Rhabditina</taxon>
        <taxon>Diplogasteromorpha</taxon>
        <taxon>Diplogasteroidea</taxon>
        <taxon>Neodiplogasteridae</taxon>
        <taxon>Pristionchus</taxon>
    </lineage>
</organism>
<accession>A0AAV5SAB5</accession>
<proteinExistence type="predicted"/>
<reference evidence="1" key="1">
    <citation type="submission" date="2023-10" db="EMBL/GenBank/DDBJ databases">
        <title>Genome assembly of Pristionchus species.</title>
        <authorList>
            <person name="Yoshida K."/>
            <person name="Sommer R.J."/>
        </authorList>
    </citation>
    <scope>NUCLEOTIDE SEQUENCE</scope>
    <source>
        <strain evidence="1">RS0144</strain>
    </source>
</reference>
<dbReference type="InterPro" id="IPR033490">
    <property type="entry name" value="LRP130"/>
</dbReference>
<dbReference type="EMBL" id="BTSX01000001">
    <property type="protein sequence ID" value="GMS79878.1"/>
    <property type="molecule type" value="Genomic_DNA"/>
</dbReference>
<gene>
    <name evidence="1" type="ORF">PENTCL1PPCAC_2053</name>
</gene>
<dbReference type="Gene3D" id="1.25.40.10">
    <property type="entry name" value="Tetratricopeptide repeat domain"/>
    <property type="match status" value="1"/>
</dbReference>
<dbReference type="GO" id="GO:0003730">
    <property type="term" value="F:mRNA 3'-UTR binding"/>
    <property type="evidence" value="ECO:0007669"/>
    <property type="project" value="TreeGrafter"/>
</dbReference>
<evidence type="ECO:0000313" key="2">
    <source>
        <dbReference type="Proteomes" id="UP001432027"/>
    </source>
</evidence>
<evidence type="ECO:0000313" key="1">
    <source>
        <dbReference type="EMBL" id="GMS79878.1"/>
    </source>
</evidence>
<dbReference type="PANTHER" id="PTHR46669:SF1">
    <property type="entry name" value="LEUCINE-RICH PPR MOTIF-CONTAINING PROTEIN, MITOCHONDRIAL"/>
    <property type="match status" value="1"/>
</dbReference>
<feature type="non-terminal residue" evidence="1">
    <location>
        <position position="1"/>
    </location>
</feature>
<protein>
    <submittedName>
        <fullName evidence="1">Uncharacterized protein</fullName>
    </submittedName>
</protein>
<dbReference type="GO" id="GO:0005634">
    <property type="term" value="C:nucleus"/>
    <property type="evidence" value="ECO:0007669"/>
    <property type="project" value="TreeGrafter"/>
</dbReference>
<comment type="caution">
    <text evidence="1">The sequence shown here is derived from an EMBL/GenBank/DDBJ whole genome shotgun (WGS) entry which is preliminary data.</text>
</comment>
<name>A0AAV5SAB5_9BILA</name>
<dbReference type="GO" id="GO:0005739">
    <property type="term" value="C:mitochondrion"/>
    <property type="evidence" value="ECO:0007669"/>
    <property type="project" value="TreeGrafter"/>
</dbReference>